<gene>
    <name evidence="1" type="ORF">N7530_002853</name>
</gene>
<sequence length="104" mass="10907">MDRNQLLLPVFPKISTTLRSTKTPSVTGGSISYSGDSEDCYNGLGNGGAGLQLLALEKGGELVFYGQPGCLDSEQVASFIHANQTGLGCKPLSVNPVPFKFLDA</sequence>
<dbReference type="Proteomes" id="UP001147760">
    <property type="component" value="Unassembled WGS sequence"/>
</dbReference>
<keyword evidence="2" id="KW-1185">Reference proteome</keyword>
<comment type="caution">
    <text evidence="1">The sequence shown here is derived from an EMBL/GenBank/DDBJ whole genome shotgun (WGS) entry which is preliminary data.</text>
</comment>
<dbReference type="AlphaFoldDB" id="A0A9X0BTH0"/>
<protein>
    <submittedName>
        <fullName evidence="1">Uncharacterized protein</fullName>
    </submittedName>
</protein>
<organism evidence="1 2">
    <name type="scientific">Penicillium desertorum</name>
    <dbReference type="NCBI Taxonomy" id="1303715"/>
    <lineage>
        <taxon>Eukaryota</taxon>
        <taxon>Fungi</taxon>
        <taxon>Dikarya</taxon>
        <taxon>Ascomycota</taxon>
        <taxon>Pezizomycotina</taxon>
        <taxon>Eurotiomycetes</taxon>
        <taxon>Eurotiomycetidae</taxon>
        <taxon>Eurotiales</taxon>
        <taxon>Aspergillaceae</taxon>
        <taxon>Penicillium</taxon>
    </lineage>
</organism>
<dbReference type="OrthoDB" id="4361550at2759"/>
<proteinExistence type="predicted"/>
<evidence type="ECO:0000313" key="1">
    <source>
        <dbReference type="EMBL" id="KAJ5483607.1"/>
    </source>
</evidence>
<reference evidence="1" key="2">
    <citation type="journal article" date="2023" name="IMA Fungus">
        <title>Comparative genomic study of the Penicillium genus elucidates a diverse pangenome and 15 lateral gene transfer events.</title>
        <authorList>
            <person name="Petersen C."/>
            <person name="Sorensen T."/>
            <person name="Nielsen M.R."/>
            <person name="Sondergaard T.E."/>
            <person name="Sorensen J.L."/>
            <person name="Fitzpatrick D.A."/>
            <person name="Frisvad J.C."/>
            <person name="Nielsen K.L."/>
        </authorList>
    </citation>
    <scope>NUCLEOTIDE SEQUENCE</scope>
    <source>
        <strain evidence="1">IBT 17660</strain>
    </source>
</reference>
<dbReference type="EMBL" id="JAPWDO010000002">
    <property type="protein sequence ID" value="KAJ5483607.1"/>
    <property type="molecule type" value="Genomic_DNA"/>
</dbReference>
<accession>A0A9X0BTH0</accession>
<evidence type="ECO:0000313" key="2">
    <source>
        <dbReference type="Proteomes" id="UP001147760"/>
    </source>
</evidence>
<name>A0A9X0BTH0_9EURO</name>
<reference evidence="1" key="1">
    <citation type="submission" date="2022-12" db="EMBL/GenBank/DDBJ databases">
        <authorList>
            <person name="Petersen C."/>
        </authorList>
    </citation>
    <scope>NUCLEOTIDE SEQUENCE</scope>
    <source>
        <strain evidence="1">IBT 17660</strain>
    </source>
</reference>